<dbReference type="Proteomes" id="UP000018850">
    <property type="component" value="Unassembled WGS sequence"/>
</dbReference>
<dbReference type="InterPro" id="IPR011010">
    <property type="entry name" value="DNA_brk_join_enz"/>
</dbReference>
<proteinExistence type="inferred from homology"/>
<dbReference type="InterPro" id="IPR002104">
    <property type="entry name" value="Integrase_catalytic"/>
</dbReference>
<dbReference type="AlphaFoldDB" id="W2UR04"/>
<comment type="similarity">
    <text evidence="1">Belongs to the 'phage' integrase family.</text>
</comment>
<dbReference type="InterPro" id="IPR013762">
    <property type="entry name" value="Integrase-like_cat_sf"/>
</dbReference>
<keyword evidence="2" id="KW-0238">DNA-binding</keyword>
<dbReference type="Pfam" id="PF13102">
    <property type="entry name" value="Phage_int_SAM_5"/>
    <property type="match status" value="1"/>
</dbReference>
<sequence>MKSKQTFTVIFFTRKSRSNRNQLTIYTRITVSGKRSEISLKRSIHFKDWDSHRSRARGSSSTSRALNAYLDEVFSKLLNCYKELLSEEALISSEAIKSRFLGEDNTSKTLRELITYHHDTMGMVLKPGTMKNYYTTEKYLYKFLQKKRRTKDIYLKQLNYEFITDFEYYLRHYKNSKKELMMSNNGVMKHLERFKKILNLAVKLEWMPKNPFSQFKLKYKKYDRAYLTQRELKLLEGTEFKSQRLERVKDCFIFSCYTGLSYVDVKDLTLSNIVQGIDGRYWIYTKREKTDESVKVPLLPKALEIIEKYRGSNGADLEDSLLPLSSNQKTNKYLKEIAGICKIYKHMTFHVARHTFATTVMLSNGVPIETVSKLLGHSKLTTTQIYARIVETKISDDIDRLLERFKEKDMDKAIND</sequence>
<reference evidence="6" key="1">
    <citation type="submission" date="2013-11" db="EMBL/GenBank/DDBJ databases">
        <title>Draft genome sequence from a member of Zhouia, isolated tidal flat.</title>
        <authorList>
            <person name="Jin H."/>
            <person name="Jeon C.O."/>
        </authorList>
    </citation>
    <scope>NUCLEOTIDE SEQUENCE [LARGE SCALE GENOMIC DNA]</scope>
    <source>
        <strain evidence="6">AD3</strain>
    </source>
</reference>
<evidence type="ECO:0000313" key="6">
    <source>
        <dbReference type="Proteomes" id="UP000018850"/>
    </source>
</evidence>
<dbReference type="GO" id="GO:0006310">
    <property type="term" value="P:DNA recombination"/>
    <property type="evidence" value="ECO:0007669"/>
    <property type="project" value="UniProtKB-KW"/>
</dbReference>
<organism evidence="5 6">
    <name type="scientific">Zhouia amylolytica AD3</name>
    <dbReference type="NCBI Taxonomy" id="1286632"/>
    <lineage>
        <taxon>Bacteria</taxon>
        <taxon>Pseudomonadati</taxon>
        <taxon>Bacteroidota</taxon>
        <taxon>Flavobacteriia</taxon>
        <taxon>Flavobacteriales</taxon>
        <taxon>Flavobacteriaceae</taxon>
        <taxon>Zhouia</taxon>
    </lineage>
</organism>
<evidence type="ECO:0000256" key="3">
    <source>
        <dbReference type="ARBA" id="ARBA00023172"/>
    </source>
</evidence>
<dbReference type="GO" id="GO:0015074">
    <property type="term" value="P:DNA integration"/>
    <property type="evidence" value="ECO:0007669"/>
    <property type="project" value="InterPro"/>
</dbReference>
<dbReference type="PANTHER" id="PTHR30349">
    <property type="entry name" value="PHAGE INTEGRASE-RELATED"/>
    <property type="match status" value="1"/>
</dbReference>
<dbReference type="PATRIC" id="fig|1286632.3.peg.711"/>
<gene>
    <name evidence="5" type="ORF">P278_07130</name>
</gene>
<dbReference type="PANTHER" id="PTHR30349:SF64">
    <property type="entry name" value="PROPHAGE INTEGRASE INTD-RELATED"/>
    <property type="match status" value="1"/>
</dbReference>
<dbReference type="eggNOG" id="COG4974">
    <property type="taxonomic scope" value="Bacteria"/>
</dbReference>
<dbReference type="CDD" id="cd01185">
    <property type="entry name" value="INTN1_C_like"/>
    <property type="match status" value="1"/>
</dbReference>
<dbReference type="Pfam" id="PF00589">
    <property type="entry name" value="Phage_integrase"/>
    <property type="match status" value="1"/>
</dbReference>
<dbReference type="Gene3D" id="1.10.150.130">
    <property type="match status" value="1"/>
</dbReference>
<dbReference type="EMBL" id="AYXY01000010">
    <property type="protein sequence ID" value="ETN96369.1"/>
    <property type="molecule type" value="Genomic_DNA"/>
</dbReference>
<comment type="caution">
    <text evidence="5">The sequence shown here is derived from an EMBL/GenBank/DDBJ whole genome shotgun (WGS) entry which is preliminary data.</text>
</comment>
<dbReference type="RefSeq" id="WP_038262492.1">
    <property type="nucleotide sequence ID" value="NZ_AYXY01000010.1"/>
</dbReference>
<keyword evidence="6" id="KW-1185">Reference proteome</keyword>
<dbReference type="PROSITE" id="PS51898">
    <property type="entry name" value="TYR_RECOMBINASE"/>
    <property type="match status" value="1"/>
</dbReference>
<keyword evidence="3" id="KW-0233">DNA recombination</keyword>
<feature type="domain" description="Tyr recombinase" evidence="4">
    <location>
        <begin position="222"/>
        <end position="406"/>
    </location>
</feature>
<dbReference type="InterPro" id="IPR010998">
    <property type="entry name" value="Integrase_recombinase_N"/>
</dbReference>
<dbReference type="InterPro" id="IPR050090">
    <property type="entry name" value="Tyrosine_recombinase_XerCD"/>
</dbReference>
<protein>
    <submittedName>
        <fullName evidence="5">Site-specific recombinase XerD</fullName>
    </submittedName>
</protein>
<evidence type="ECO:0000313" key="5">
    <source>
        <dbReference type="EMBL" id="ETN96369.1"/>
    </source>
</evidence>
<dbReference type="GO" id="GO:0003677">
    <property type="term" value="F:DNA binding"/>
    <property type="evidence" value="ECO:0007669"/>
    <property type="project" value="UniProtKB-KW"/>
</dbReference>
<dbReference type="Pfam" id="PF17293">
    <property type="entry name" value="Arm-DNA-bind_5"/>
    <property type="match status" value="1"/>
</dbReference>
<evidence type="ECO:0000256" key="1">
    <source>
        <dbReference type="ARBA" id="ARBA00008857"/>
    </source>
</evidence>
<name>W2UR04_9FLAO</name>
<accession>W2UR04</accession>
<dbReference type="Gene3D" id="1.10.443.10">
    <property type="entry name" value="Intergrase catalytic core"/>
    <property type="match status" value="1"/>
</dbReference>
<evidence type="ECO:0000256" key="2">
    <source>
        <dbReference type="ARBA" id="ARBA00023125"/>
    </source>
</evidence>
<evidence type="ECO:0000259" key="4">
    <source>
        <dbReference type="PROSITE" id="PS51898"/>
    </source>
</evidence>
<dbReference type="InterPro" id="IPR035386">
    <property type="entry name" value="Arm-DNA-bind_5"/>
</dbReference>
<reference evidence="5 6" key="2">
    <citation type="journal article" date="2016" name="Genome Announc.">
        <title>Draft Genome Sequence of Zhouia amylolytica AD3, Isolated from Tidal Flat Sediment.</title>
        <authorList>
            <person name="Jia B."/>
            <person name="Jin H.M."/>
            <person name="Lee H.J."/>
            <person name="Jeon C.O."/>
        </authorList>
    </citation>
    <scope>NUCLEOTIDE SEQUENCE [LARGE SCALE GENOMIC DNA]</scope>
    <source>
        <strain evidence="5 6">AD3</strain>
    </source>
</reference>
<dbReference type="InterPro" id="IPR025269">
    <property type="entry name" value="SAM-like_dom"/>
</dbReference>
<dbReference type="SUPFAM" id="SSF56349">
    <property type="entry name" value="DNA breaking-rejoining enzymes"/>
    <property type="match status" value="1"/>
</dbReference>